<dbReference type="Gene3D" id="1.20.1740.10">
    <property type="entry name" value="Amino acid/polyamine transporter I"/>
    <property type="match status" value="1"/>
</dbReference>
<comment type="subcellular location">
    <subcellularLocation>
        <location evidence="1">Membrane</location>
        <topology evidence="1">Multi-pass membrane protein</topology>
    </subcellularLocation>
</comment>
<feature type="region of interest" description="Disordered" evidence="7">
    <location>
        <begin position="872"/>
        <end position="893"/>
    </location>
</feature>
<feature type="transmembrane region" description="Helical" evidence="8">
    <location>
        <begin position="421"/>
        <end position="445"/>
    </location>
</feature>
<feature type="transmembrane region" description="Helical" evidence="8">
    <location>
        <begin position="346"/>
        <end position="366"/>
    </location>
</feature>
<evidence type="ECO:0000256" key="8">
    <source>
        <dbReference type="SAM" id="Phobius"/>
    </source>
</evidence>
<keyword evidence="3" id="KW-0813">Transport</keyword>
<feature type="transmembrane region" description="Helical" evidence="8">
    <location>
        <begin position="97"/>
        <end position="122"/>
    </location>
</feature>
<dbReference type="GO" id="GO:0006884">
    <property type="term" value="P:cell volume homeostasis"/>
    <property type="evidence" value="ECO:0007669"/>
    <property type="project" value="TreeGrafter"/>
</dbReference>
<dbReference type="PANTHER" id="PTHR11827">
    <property type="entry name" value="SOLUTE CARRIER FAMILY 12, CATION COTRANSPORTERS"/>
    <property type="match status" value="1"/>
</dbReference>
<dbReference type="PANTHER" id="PTHR11827:SF72">
    <property type="entry name" value="GH08340P"/>
    <property type="match status" value="1"/>
</dbReference>
<organism evidence="10">
    <name type="scientific">Percolomonas cosmopolitus</name>
    <dbReference type="NCBI Taxonomy" id="63605"/>
    <lineage>
        <taxon>Eukaryota</taxon>
        <taxon>Discoba</taxon>
        <taxon>Heterolobosea</taxon>
        <taxon>Tetramitia</taxon>
        <taxon>Eutetramitia</taxon>
        <taxon>Percolomonadidae</taxon>
        <taxon>Percolomonas</taxon>
    </lineage>
</organism>
<dbReference type="EMBL" id="HBGD01000332">
    <property type="protein sequence ID" value="CAD9077026.1"/>
    <property type="molecule type" value="Transcribed_RNA"/>
</dbReference>
<evidence type="ECO:0000259" key="9">
    <source>
        <dbReference type="Pfam" id="PF00324"/>
    </source>
</evidence>
<evidence type="ECO:0000256" key="2">
    <source>
        <dbReference type="ARBA" id="ARBA00010593"/>
    </source>
</evidence>
<accession>A0A7S1KMV0</accession>
<feature type="transmembrane region" description="Helical" evidence="8">
    <location>
        <begin position="457"/>
        <end position="474"/>
    </location>
</feature>
<feature type="domain" description="Amino acid permease/ SLC12A" evidence="9">
    <location>
        <begin position="69"/>
        <end position="494"/>
    </location>
</feature>
<feature type="transmembrane region" description="Helical" evidence="8">
    <location>
        <begin position="187"/>
        <end position="206"/>
    </location>
</feature>
<evidence type="ECO:0000256" key="6">
    <source>
        <dbReference type="ARBA" id="ARBA00023136"/>
    </source>
</evidence>
<name>A0A7S1KMV0_9EUKA</name>
<evidence type="ECO:0000256" key="3">
    <source>
        <dbReference type="ARBA" id="ARBA00022448"/>
    </source>
</evidence>
<evidence type="ECO:0000256" key="1">
    <source>
        <dbReference type="ARBA" id="ARBA00004141"/>
    </source>
</evidence>
<feature type="transmembrane region" description="Helical" evidence="8">
    <location>
        <begin position="143"/>
        <end position="167"/>
    </location>
</feature>
<sequence length="1010" mass="112116">MTTDSLFLKDADMDTLHAEMSSPENHLNTTTTHNIRSNTRNPFTHSIHLLTSTPLYKCLFPQKLSLLSGVILPSTLNIFGVILFLRMSQIVGNVGLLWALALMALGYTINTTTILSLSAIATNGKMESGGSYLIVSRVLGAEFGAATGIMLYVANVTAGVLDMFGFVESFLTAFPALRLTSSDYVNNLLFSSATLLLLILVALTGARIFSKLSFLNIFLIAASIGTIFVTLFAQKPGSHSGDYTGFSAGTFRENLSPNWSGFISLPGLSAAFGVLYPAFSGFLCAFNVSGDLKSPSKDLPRGSLIACLITAATYFSFMLFICLTIKKSALMANTAIIGEISLFFPLQVVGILTSTLSASFMSYISCSRILQAMARDKIIPFTAPFATGVGSNKEPVLALLFTWFVAQCICFVGRIDFVAPFVSLFFIVVYCINNSCCFLLCVAYVPNFRPTFRLYSWWTALLGIIVTMGGMFLIQPLYASVVFLIVVSIIILVWLYSPAKSFGGVGKSVLFHQMRKHMLKTDPRNSHSQIKFWRFKPLILTANPRGSFDTLSFFNSLAKHKGGLATFAKIDTRDFRTSFKEHEEESKAMFDLAVAAQWQMYASRTHANSIREGARGLLTNAPSMTRPNTLVLGFYEQSIPRQCMIDTSSKRGQKIQQALSTFPPLPTEVKHSISLDEYMELVKDVLLLKQSLLITRNFHKLEEISLAPASLSERIRKYKHRYIDVWIFVTNDDQQQEIEPTIALTLQLAFLMKQSNVWKKYHKLRVIMIADQTSDYKLEREKIRRVLQIARIKAKVRVVHLTDDDLKILERLEKELGTQAAVAHAIGEDSVSNDTSSEGEDVHFEGVTNTWTNLVDTDDTITAMDTLEESVPVSARDTPFTTSSTSPSLMSRSNTAGAGGLNLSKSFSVEFEKKSVSIDDFQLQFPGTMQFRGLDGAPLSDMKKYTMLNHIIKSYSGEKASVVLLTLPSPPTEFDRSRHIEYHESLRRLTQDLPPTIMVYGLEQTISMTL</sequence>
<gene>
    <name evidence="10" type="ORF">PCOS0759_LOCUS257</name>
</gene>
<feature type="transmembrane region" description="Helical" evidence="8">
    <location>
        <begin position="64"/>
        <end position="85"/>
    </location>
</feature>
<dbReference type="InterPro" id="IPR004841">
    <property type="entry name" value="AA-permease/SLC12A_dom"/>
</dbReference>
<keyword evidence="4 8" id="KW-0812">Transmembrane</keyword>
<feature type="compositionally biased region" description="Low complexity" evidence="7">
    <location>
        <begin position="878"/>
        <end position="893"/>
    </location>
</feature>
<evidence type="ECO:0000256" key="4">
    <source>
        <dbReference type="ARBA" id="ARBA00022692"/>
    </source>
</evidence>
<feature type="transmembrane region" description="Helical" evidence="8">
    <location>
        <begin position="213"/>
        <end position="233"/>
    </location>
</feature>
<dbReference type="GO" id="GO:0055064">
    <property type="term" value="P:chloride ion homeostasis"/>
    <property type="evidence" value="ECO:0007669"/>
    <property type="project" value="TreeGrafter"/>
</dbReference>
<dbReference type="GO" id="GO:0015379">
    <property type="term" value="F:potassium:chloride symporter activity"/>
    <property type="evidence" value="ECO:0007669"/>
    <property type="project" value="TreeGrafter"/>
</dbReference>
<dbReference type="GO" id="GO:1990573">
    <property type="term" value="P:potassium ion import across plasma membrane"/>
    <property type="evidence" value="ECO:0007669"/>
    <property type="project" value="TreeGrafter"/>
</dbReference>
<dbReference type="InterPro" id="IPR004842">
    <property type="entry name" value="SLC12A_fam"/>
</dbReference>
<feature type="transmembrane region" description="Helical" evidence="8">
    <location>
        <begin position="268"/>
        <end position="290"/>
    </location>
</feature>
<reference evidence="10" key="1">
    <citation type="submission" date="2021-01" db="EMBL/GenBank/DDBJ databases">
        <authorList>
            <person name="Corre E."/>
            <person name="Pelletier E."/>
            <person name="Niang G."/>
            <person name="Scheremetjew M."/>
            <person name="Finn R."/>
            <person name="Kale V."/>
            <person name="Holt S."/>
            <person name="Cochrane G."/>
            <person name="Meng A."/>
            <person name="Brown T."/>
            <person name="Cohen L."/>
        </authorList>
    </citation>
    <scope>NUCLEOTIDE SEQUENCE</scope>
    <source>
        <strain evidence="10">WS</strain>
    </source>
</reference>
<dbReference type="AlphaFoldDB" id="A0A7S1KMV0"/>
<feature type="transmembrane region" description="Helical" evidence="8">
    <location>
        <begin position="480"/>
        <end position="497"/>
    </location>
</feature>
<evidence type="ECO:0000256" key="5">
    <source>
        <dbReference type="ARBA" id="ARBA00022989"/>
    </source>
</evidence>
<dbReference type="Pfam" id="PF00324">
    <property type="entry name" value="AA_permease"/>
    <property type="match status" value="1"/>
</dbReference>
<protein>
    <recommendedName>
        <fullName evidence="9">Amino acid permease/ SLC12A domain-containing protein</fullName>
    </recommendedName>
</protein>
<evidence type="ECO:0000256" key="7">
    <source>
        <dbReference type="SAM" id="MobiDB-lite"/>
    </source>
</evidence>
<feature type="transmembrane region" description="Helical" evidence="8">
    <location>
        <begin position="302"/>
        <end position="326"/>
    </location>
</feature>
<dbReference type="GO" id="GO:0055075">
    <property type="term" value="P:potassium ion homeostasis"/>
    <property type="evidence" value="ECO:0007669"/>
    <property type="project" value="TreeGrafter"/>
</dbReference>
<feature type="transmembrane region" description="Helical" evidence="8">
    <location>
        <begin position="396"/>
        <end position="415"/>
    </location>
</feature>
<dbReference type="FunFam" id="1.20.1740.10:FF:000013">
    <property type="entry name" value="Solute carrier family 12 member"/>
    <property type="match status" value="1"/>
</dbReference>
<evidence type="ECO:0000313" key="10">
    <source>
        <dbReference type="EMBL" id="CAD9077026.1"/>
    </source>
</evidence>
<comment type="similarity">
    <text evidence="2">Belongs to the SLC12A transporter family.</text>
</comment>
<dbReference type="GO" id="GO:0016020">
    <property type="term" value="C:membrane"/>
    <property type="evidence" value="ECO:0007669"/>
    <property type="project" value="UniProtKB-SubCell"/>
</dbReference>
<keyword evidence="6 8" id="KW-0472">Membrane</keyword>
<keyword evidence="5 8" id="KW-1133">Transmembrane helix</keyword>
<proteinExistence type="inferred from homology"/>